<dbReference type="Pfam" id="PF01095">
    <property type="entry name" value="Pectinesterase"/>
    <property type="match status" value="1"/>
</dbReference>
<dbReference type="AlphaFoldDB" id="A0A9P0YNL5"/>
<dbReference type="PANTHER" id="PTHR31707">
    <property type="entry name" value="PECTINESTERASE"/>
    <property type="match status" value="1"/>
</dbReference>
<accession>A0A9P0YNL5</accession>
<proteinExistence type="predicted"/>
<dbReference type="OrthoDB" id="1936831at2759"/>
<evidence type="ECO:0000313" key="7">
    <source>
        <dbReference type="EMBL" id="CAH9069761.1"/>
    </source>
</evidence>
<keyword evidence="4" id="KW-0961">Cell wall biogenesis/degradation</keyword>
<keyword evidence="3" id="KW-0063">Aspartyl esterase</keyword>
<evidence type="ECO:0000256" key="1">
    <source>
        <dbReference type="ARBA" id="ARBA00005184"/>
    </source>
</evidence>
<feature type="domain" description="Pectinesterase catalytic" evidence="6">
    <location>
        <begin position="26"/>
        <end position="288"/>
    </location>
</feature>
<protein>
    <recommendedName>
        <fullName evidence="6">Pectinesterase catalytic domain-containing protein</fullName>
    </recommendedName>
</protein>
<dbReference type="InterPro" id="IPR011050">
    <property type="entry name" value="Pectin_lyase_fold/virulence"/>
</dbReference>
<dbReference type="Proteomes" id="UP001152484">
    <property type="component" value="Unassembled WGS sequence"/>
</dbReference>
<keyword evidence="8" id="KW-1185">Reference proteome</keyword>
<evidence type="ECO:0000256" key="4">
    <source>
        <dbReference type="ARBA" id="ARBA00023316"/>
    </source>
</evidence>
<gene>
    <name evidence="7" type="ORF">CEURO_LOCUS3358</name>
</gene>
<comment type="pathway">
    <text evidence="1">Glycan metabolism; pectin degradation; 2-dehydro-3-deoxy-D-gluconate from pectin: step 1/5.</text>
</comment>
<dbReference type="SUPFAM" id="SSF51126">
    <property type="entry name" value="Pectin lyase-like"/>
    <property type="match status" value="1"/>
</dbReference>
<dbReference type="Gene3D" id="2.160.20.10">
    <property type="entry name" value="Single-stranded right-handed beta-helix, Pectin lyase-like"/>
    <property type="match status" value="1"/>
</dbReference>
<evidence type="ECO:0000259" key="6">
    <source>
        <dbReference type="Pfam" id="PF01095"/>
    </source>
</evidence>
<dbReference type="InterPro" id="IPR012334">
    <property type="entry name" value="Pectin_lyas_fold"/>
</dbReference>
<name>A0A9P0YNL5_CUSEU</name>
<dbReference type="InterPro" id="IPR000070">
    <property type="entry name" value="Pectinesterase_cat"/>
</dbReference>
<evidence type="ECO:0000256" key="3">
    <source>
        <dbReference type="ARBA" id="ARBA00023085"/>
    </source>
</evidence>
<dbReference type="EMBL" id="CAMAPE010000005">
    <property type="protein sequence ID" value="CAH9069761.1"/>
    <property type="molecule type" value="Genomic_DNA"/>
</dbReference>
<dbReference type="GO" id="GO:0042545">
    <property type="term" value="P:cell wall modification"/>
    <property type="evidence" value="ECO:0007669"/>
    <property type="project" value="InterPro"/>
</dbReference>
<sequence length="304" mass="33913">MHKTIVTGHRSTLTLAACMYTTSTFNAGTYDEVITITSSLSHIKLLGAGLHRTIITGHRSTPTMDTTYTTPTVNESGSDFIAEGITFRNTVGPQHRAVALLVQGDRSVFYRCSVEGYKDTLSPLQGILFFRECYIYGTADFVFCNARAVFQNCILYARNPIAGEDVTLTAQGRVITDLRGGFVFQNCQIRATPDLMRPSTKVFLGRPWTDCSRVLFMQSRMESIIDPTGWREWGEGSNASSSTCLYYGEYRNTRPGASTNRRVDWPGYHKITRASEAILFTVQNFINGTTWLPGTNVPFKLSRS</sequence>
<reference evidence="7" key="1">
    <citation type="submission" date="2022-07" db="EMBL/GenBank/DDBJ databases">
        <authorList>
            <person name="Macas J."/>
            <person name="Novak P."/>
            <person name="Neumann P."/>
        </authorList>
    </citation>
    <scope>NUCLEOTIDE SEQUENCE</scope>
</reference>
<dbReference type="GO" id="GO:0030599">
    <property type="term" value="F:pectinesterase activity"/>
    <property type="evidence" value="ECO:0007669"/>
    <property type="project" value="UniProtKB-EC"/>
</dbReference>
<comment type="caution">
    <text evidence="7">The sequence shown here is derived from an EMBL/GenBank/DDBJ whole genome shotgun (WGS) entry which is preliminary data.</text>
</comment>
<evidence type="ECO:0000313" key="8">
    <source>
        <dbReference type="Proteomes" id="UP001152484"/>
    </source>
</evidence>
<organism evidence="7 8">
    <name type="scientific">Cuscuta europaea</name>
    <name type="common">European dodder</name>
    <dbReference type="NCBI Taxonomy" id="41803"/>
    <lineage>
        <taxon>Eukaryota</taxon>
        <taxon>Viridiplantae</taxon>
        <taxon>Streptophyta</taxon>
        <taxon>Embryophyta</taxon>
        <taxon>Tracheophyta</taxon>
        <taxon>Spermatophyta</taxon>
        <taxon>Magnoliopsida</taxon>
        <taxon>eudicotyledons</taxon>
        <taxon>Gunneridae</taxon>
        <taxon>Pentapetalae</taxon>
        <taxon>asterids</taxon>
        <taxon>lamiids</taxon>
        <taxon>Solanales</taxon>
        <taxon>Convolvulaceae</taxon>
        <taxon>Cuscuteae</taxon>
        <taxon>Cuscuta</taxon>
        <taxon>Cuscuta subgen. Cuscuta</taxon>
    </lineage>
</organism>
<evidence type="ECO:0000256" key="2">
    <source>
        <dbReference type="ARBA" id="ARBA00022801"/>
    </source>
</evidence>
<comment type="catalytic activity">
    <reaction evidence="5">
        <text>[(1-&gt;4)-alpha-D-galacturonosyl methyl ester](n) + n H2O = [(1-&gt;4)-alpha-D-galacturonosyl](n) + n methanol + n H(+)</text>
        <dbReference type="Rhea" id="RHEA:22380"/>
        <dbReference type="Rhea" id="RHEA-COMP:14570"/>
        <dbReference type="Rhea" id="RHEA-COMP:14573"/>
        <dbReference type="ChEBI" id="CHEBI:15377"/>
        <dbReference type="ChEBI" id="CHEBI:15378"/>
        <dbReference type="ChEBI" id="CHEBI:17790"/>
        <dbReference type="ChEBI" id="CHEBI:140522"/>
        <dbReference type="ChEBI" id="CHEBI:140523"/>
        <dbReference type="EC" id="3.1.1.11"/>
    </reaction>
</comment>
<evidence type="ECO:0000256" key="5">
    <source>
        <dbReference type="ARBA" id="ARBA00047928"/>
    </source>
</evidence>
<keyword evidence="2" id="KW-0378">Hydrolase</keyword>